<name>A0A3B5LC49_9TELE</name>
<proteinExistence type="predicted"/>
<dbReference type="CDD" id="cd22284">
    <property type="entry name" value="HD_CCDC61_N"/>
    <property type="match status" value="1"/>
</dbReference>
<dbReference type="STRING" id="32473.ENSXCOP00000008105"/>
<dbReference type="GeneTree" id="ENSGT00940000154133"/>
<reference evidence="1" key="2">
    <citation type="submission" date="2025-09" db="UniProtKB">
        <authorList>
            <consortium name="Ensembl"/>
        </authorList>
    </citation>
    <scope>IDENTIFICATION</scope>
</reference>
<protein>
    <recommendedName>
        <fullName evidence="3">Coiled-coil domain containing 61</fullName>
    </recommendedName>
</protein>
<reference evidence="1" key="1">
    <citation type="submission" date="2025-08" db="UniProtKB">
        <authorList>
            <consortium name="Ensembl"/>
        </authorList>
    </citation>
    <scope>IDENTIFICATION</scope>
</reference>
<organism evidence="1 2">
    <name type="scientific">Xiphophorus couchianus</name>
    <name type="common">Monterrey platyfish</name>
    <dbReference type="NCBI Taxonomy" id="32473"/>
    <lineage>
        <taxon>Eukaryota</taxon>
        <taxon>Metazoa</taxon>
        <taxon>Chordata</taxon>
        <taxon>Craniata</taxon>
        <taxon>Vertebrata</taxon>
        <taxon>Euteleostomi</taxon>
        <taxon>Actinopterygii</taxon>
        <taxon>Neopterygii</taxon>
        <taxon>Teleostei</taxon>
        <taxon>Neoteleostei</taxon>
        <taxon>Acanthomorphata</taxon>
        <taxon>Ovalentaria</taxon>
        <taxon>Atherinomorphae</taxon>
        <taxon>Cyprinodontiformes</taxon>
        <taxon>Poeciliidae</taxon>
        <taxon>Poeciliinae</taxon>
        <taxon>Xiphophorus</taxon>
    </lineage>
</organism>
<sequence>MEDGSELMEDIVFRGVEFSVKIELDKNLLIVEISDSVTADQWRGEFDPAYIEDLTRKTGNFKQFPIFCSMLESATSDSVTLDLLTYADLELLRNRKAGVVSRPRGHQQQSALTAKRYLILIYTVEFDRFGSPRSL</sequence>
<evidence type="ECO:0000313" key="1">
    <source>
        <dbReference type="Ensembl" id="ENSXCOP00000008105.1"/>
    </source>
</evidence>
<dbReference type="Proteomes" id="UP000261380">
    <property type="component" value="Unplaced"/>
</dbReference>
<keyword evidence="2" id="KW-1185">Reference proteome</keyword>
<dbReference type="AlphaFoldDB" id="A0A3B5LC49"/>
<dbReference type="InterPro" id="IPR049733">
    <property type="entry name" value="CCDC61_N"/>
</dbReference>
<evidence type="ECO:0008006" key="3">
    <source>
        <dbReference type="Google" id="ProtNLM"/>
    </source>
</evidence>
<accession>A0A3B5LC49</accession>
<dbReference type="Ensembl" id="ENSXCOT00000008203.1">
    <property type="protein sequence ID" value="ENSXCOP00000008105.1"/>
    <property type="gene ID" value="ENSXCOG00000006223.1"/>
</dbReference>
<evidence type="ECO:0000313" key="2">
    <source>
        <dbReference type="Proteomes" id="UP000261380"/>
    </source>
</evidence>